<evidence type="ECO:0000313" key="2">
    <source>
        <dbReference type="Proteomes" id="UP000095746"/>
    </source>
</evidence>
<accession>A0A174E981</accession>
<reference evidence="1 2" key="1">
    <citation type="submission" date="2015-09" db="EMBL/GenBank/DDBJ databases">
        <authorList>
            <consortium name="Pathogen Informatics"/>
        </authorList>
    </citation>
    <scope>NUCLEOTIDE SEQUENCE [LARGE SCALE GENOMIC DNA]</scope>
    <source>
        <strain evidence="1 2">2789STDY5608854</strain>
    </source>
</reference>
<dbReference type="RefSeq" id="WP_157081556.1">
    <property type="nucleotide sequence ID" value="NZ_JADMOW010000092.1"/>
</dbReference>
<proteinExistence type="predicted"/>
<gene>
    <name evidence="1" type="ORF">ERS852411_01351</name>
</gene>
<dbReference type="Proteomes" id="UP000095746">
    <property type="component" value="Unassembled WGS sequence"/>
</dbReference>
<dbReference type="Pfam" id="PF14354">
    <property type="entry name" value="Lar_restr_allev"/>
    <property type="match status" value="1"/>
</dbReference>
<dbReference type="AlphaFoldDB" id="A0A174E981"/>
<protein>
    <submittedName>
        <fullName evidence="1">Restriction alleviation protein, Lar family</fullName>
    </submittedName>
</protein>
<name>A0A174E981_FLAPL</name>
<organism evidence="1 2">
    <name type="scientific">Flavonifractor plautii</name>
    <name type="common">Fusobacterium plautii</name>
    <dbReference type="NCBI Taxonomy" id="292800"/>
    <lineage>
        <taxon>Bacteria</taxon>
        <taxon>Bacillati</taxon>
        <taxon>Bacillota</taxon>
        <taxon>Clostridia</taxon>
        <taxon>Eubacteriales</taxon>
        <taxon>Oscillospiraceae</taxon>
        <taxon>Flavonifractor</taxon>
    </lineage>
</organism>
<sequence>MVRAIKPCPYCGGETKVRRVGRWRLRFSVFCSRCDKSTIPGSAWKLTKLGAIKEWDSRWLPYGKEKTDGMDT</sequence>
<dbReference type="EMBL" id="CYZT01000074">
    <property type="protein sequence ID" value="CUO32855.1"/>
    <property type="molecule type" value="Genomic_DNA"/>
</dbReference>
<evidence type="ECO:0000313" key="1">
    <source>
        <dbReference type="EMBL" id="CUO32855.1"/>
    </source>
</evidence>